<name>A0A917IDK6_9MICO</name>
<accession>A0A917IDK6</accession>
<dbReference type="InterPro" id="IPR012347">
    <property type="entry name" value="Ferritin-like"/>
</dbReference>
<dbReference type="Pfam" id="PF03713">
    <property type="entry name" value="DUF305"/>
    <property type="match status" value="1"/>
</dbReference>
<keyword evidence="2" id="KW-0449">Lipoprotein</keyword>
<keyword evidence="3" id="KW-1185">Reference proteome</keyword>
<dbReference type="AlphaFoldDB" id="A0A917IDK6"/>
<dbReference type="PANTHER" id="PTHR36933:SF1">
    <property type="entry name" value="SLL0788 PROTEIN"/>
    <property type="match status" value="1"/>
</dbReference>
<dbReference type="Gene3D" id="1.20.1260.10">
    <property type="match status" value="1"/>
</dbReference>
<reference evidence="2" key="2">
    <citation type="submission" date="2020-09" db="EMBL/GenBank/DDBJ databases">
        <authorList>
            <person name="Sun Q."/>
            <person name="Zhou Y."/>
        </authorList>
    </citation>
    <scope>NUCLEOTIDE SEQUENCE</scope>
    <source>
        <strain evidence="2">CGMCC 1.15794</strain>
    </source>
</reference>
<gene>
    <name evidence="2" type="ORF">GCM10010921_06210</name>
</gene>
<proteinExistence type="predicted"/>
<dbReference type="RefSeq" id="WP_188754794.1">
    <property type="nucleotide sequence ID" value="NZ_BMJY01000002.1"/>
</dbReference>
<dbReference type="PANTHER" id="PTHR36933">
    <property type="entry name" value="SLL0788 PROTEIN"/>
    <property type="match status" value="1"/>
</dbReference>
<dbReference type="EMBL" id="BMJY01000002">
    <property type="protein sequence ID" value="GGH36819.1"/>
    <property type="molecule type" value="Genomic_DNA"/>
</dbReference>
<reference evidence="2" key="1">
    <citation type="journal article" date="2014" name="Int. J. Syst. Evol. Microbiol.">
        <title>Complete genome sequence of Corynebacterium casei LMG S-19264T (=DSM 44701T), isolated from a smear-ripened cheese.</title>
        <authorList>
            <consortium name="US DOE Joint Genome Institute (JGI-PGF)"/>
            <person name="Walter F."/>
            <person name="Albersmeier A."/>
            <person name="Kalinowski J."/>
            <person name="Ruckert C."/>
        </authorList>
    </citation>
    <scope>NUCLEOTIDE SEQUENCE</scope>
    <source>
        <strain evidence="2">CGMCC 1.15794</strain>
    </source>
</reference>
<dbReference type="Proteomes" id="UP000657592">
    <property type="component" value="Unassembled WGS sequence"/>
</dbReference>
<evidence type="ECO:0000313" key="2">
    <source>
        <dbReference type="EMBL" id="GGH36819.1"/>
    </source>
</evidence>
<evidence type="ECO:0000259" key="1">
    <source>
        <dbReference type="Pfam" id="PF03713"/>
    </source>
</evidence>
<protein>
    <submittedName>
        <fullName evidence="2">Lipoprotein</fullName>
    </submittedName>
</protein>
<comment type="caution">
    <text evidence="2">The sequence shown here is derived from an EMBL/GenBank/DDBJ whole genome shotgun (WGS) entry which is preliminary data.</text>
</comment>
<sequence>MSQDAAVPAEGRARRPWAVFVVATLLIAGAAFAAGRFSMFGAVGPGAPNAADMGFARDMQLHHAQAVEMAMIEYRDTDDDELRAIAYDIATAQSAQAGEMYGWLVHWGVPQASDQPLMAWMSGSDHDHGAPADGEQLTDEELREAMGMASPAELTALREATGTEQDCLFTELMIRHHTGAIEMVRAVQELGSDPRVTQVASGMAEAQQREIEGLQAVHDRLACG</sequence>
<organism evidence="2 3">
    <name type="scientific">Microbacterium album</name>
    <dbReference type="NCBI Taxonomy" id="2053191"/>
    <lineage>
        <taxon>Bacteria</taxon>
        <taxon>Bacillati</taxon>
        <taxon>Actinomycetota</taxon>
        <taxon>Actinomycetes</taxon>
        <taxon>Micrococcales</taxon>
        <taxon>Microbacteriaceae</taxon>
        <taxon>Microbacterium</taxon>
    </lineage>
</organism>
<evidence type="ECO:0000313" key="3">
    <source>
        <dbReference type="Proteomes" id="UP000657592"/>
    </source>
</evidence>
<dbReference type="InterPro" id="IPR005183">
    <property type="entry name" value="DUF305_CopM-like"/>
</dbReference>
<feature type="domain" description="DUF305" evidence="1">
    <location>
        <begin position="52"/>
        <end position="217"/>
    </location>
</feature>